<accession>A0A4C1U7Y3</accession>
<sequence length="148" mass="17026">MRTNLLKREPLQKKNRLHVHLASGPRNRRRRRSTADGVAVLTGDVGAAVGAGRARRRAPRVHTSPERERLTFGFAKLKAAHTRRTARRMCYEAEKKKLKIRGRFVGAGTPTFRSERRVIYSGSLRFRVRISTRLFLLFVYCLSSMSIY</sequence>
<gene>
    <name evidence="1" type="ORF">EVAR_78627_1</name>
</gene>
<dbReference type="Proteomes" id="UP000299102">
    <property type="component" value="Unassembled WGS sequence"/>
</dbReference>
<protein>
    <submittedName>
        <fullName evidence="1">Uncharacterized protein</fullName>
    </submittedName>
</protein>
<keyword evidence="2" id="KW-1185">Reference proteome</keyword>
<evidence type="ECO:0000313" key="1">
    <source>
        <dbReference type="EMBL" id="GBP22451.1"/>
    </source>
</evidence>
<evidence type="ECO:0000313" key="2">
    <source>
        <dbReference type="Proteomes" id="UP000299102"/>
    </source>
</evidence>
<reference evidence="1 2" key="1">
    <citation type="journal article" date="2019" name="Commun. Biol.">
        <title>The bagworm genome reveals a unique fibroin gene that provides high tensile strength.</title>
        <authorList>
            <person name="Kono N."/>
            <person name="Nakamura H."/>
            <person name="Ohtoshi R."/>
            <person name="Tomita M."/>
            <person name="Numata K."/>
            <person name="Arakawa K."/>
        </authorList>
    </citation>
    <scope>NUCLEOTIDE SEQUENCE [LARGE SCALE GENOMIC DNA]</scope>
</reference>
<organism evidence="1 2">
    <name type="scientific">Eumeta variegata</name>
    <name type="common">Bagworm moth</name>
    <name type="synonym">Eumeta japonica</name>
    <dbReference type="NCBI Taxonomy" id="151549"/>
    <lineage>
        <taxon>Eukaryota</taxon>
        <taxon>Metazoa</taxon>
        <taxon>Ecdysozoa</taxon>
        <taxon>Arthropoda</taxon>
        <taxon>Hexapoda</taxon>
        <taxon>Insecta</taxon>
        <taxon>Pterygota</taxon>
        <taxon>Neoptera</taxon>
        <taxon>Endopterygota</taxon>
        <taxon>Lepidoptera</taxon>
        <taxon>Glossata</taxon>
        <taxon>Ditrysia</taxon>
        <taxon>Tineoidea</taxon>
        <taxon>Psychidae</taxon>
        <taxon>Oiketicinae</taxon>
        <taxon>Eumeta</taxon>
    </lineage>
</organism>
<dbReference type="EMBL" id="BGZK01000140">
    <property type="protein sequence ID" value="GBP22451.1"/>
    <property type="molecule type" value="Genomic_DNA"/>
</dbReference>
<dbReference type="AlphaFoldDB" id="A0A4C1U7Y3"/>
<name>A0A4C1U7Y3_EUMVA</name>
<proteinExistence type="predicted"/>
<comment type="caution">
    <text evidence="1">The sequence shown here is derived from an EMBL/GenBank/DDBJ whole genome shotgun (WGS) entry which is preliminary data.</text>
</comment>